<dbReference type="PROSITE" id="PS51681">
    <property type="entry name" value="SAM_MT_NNMT_PNMT_TEMT"/>
    <property type="match status" value="1"/>
</dbReference>
<comment type="caution">
    <text evidence="5">The sequence shown here is derived from an EMBL/GenBank/DDBJ whole genome shotgun (WGS) entry which is preliminary data.</text>
</comment>
<feature type="region of interest" description="Disordered" evidence="4">
    <location>
        <begin position="246"/>
        <end position="280"/>
    </location>
</feature>
<dbReference type="Proteomes" id="UP001602370">
    <property type="component" value="Unassembled WGS sequence"/>
</dbReference>
<dbReference type="SUPFAM" id="SSF53335">
    <property type="entry name" value="S-adenosyl-L-methionine-dependent methyltransferases"/>
    <property type="match status" value="1"/>
</dbReference>
<dbReference type="RefSeq" id="WP_388307492.1">
    <property type="nucleotide sequence ID" value="NZ_JBIBDZ010000004.1"/>
</dbReference>
<keyword evidence="6" id="KW-1185">Reference proteome</keyword>
<evidence type="ECO:0000256" key="4">
    <source>
        <dbReference type="SAM" id="MobiDB-lite"/>
    </source>
</evidence>
<gene>
    <name evidence="5" type="ORF">ACFY8C_15675</name>
</gene>
<dbReference type="EMBL" id="JBIBDZ010000004">
    <property type="protein sequence ID" value="MFF5919763.1"/>
    <property type="molecule type" value="Genomic_DNA"/>
</dbReference>
<protein>
    <submittedName>
        <fullName evidence="5">Class I SAM-dependent methyltransferase</fullName>
    </submittedName>
</protein>
<evidence type="ECO:0000256" key="2">
    <source>
        <dbReference type="ARBA" id="ARBA00022679"/>
    </source>
</evidence>
<keyword evidence="1 5" id="KW-0489">Methyltransferase</keyword>
<dbReference type="GO" id="GO:0032259">
    <property type="term" value="P:methylation"/>
    <property type="evidence" value="ECO:0007669"/>
    <property type="project" value="UniProtKB-KW"/>
</dbReference>
<evidence type="ECO:0000313" key="6">
    <source>
        <dbReference type="Proteomes" id="UP001602370"/>
    </source>
</evidence>
<dbReference type="CDD" id="cd02440">
    <property type="entry name" value="AdoMet_MTases"/>
    <property type="match status" value="1"/>
</dbReference>
<dbReference type="InterPro" id="IPR000940">
    <property type="entry name" value="NNMT_TEMT_trans"/>
</dbReference>
<sequence length="280" mass="30461">MGTTRVRRNRDADWDAWPVTDYLAENYRRLHPCDIGVIHHHAAVYRRCAPGGLARTLELGAGPNLYPLMLAGAASRRIDALEPSAANLRYLRRQLDRGPDDSWEPFYALCRSLDPGLPESSAEALRPVRVVPGTVDDLVPGTYDLASMNFVAESVTEDFGEFTLFCDAFVRAVRPGGRLLAAFMERMPSYRIGAGPVWPACPVDEPALRAVFAPRTTGLRISRVAKDLTLPEYGDTGILLLTAERPLTEEPPAGPVAAPTTTTAPGGSRVTTAVAPPRRT</sequence>
<dbReference type="GO" id="GO:0008168">
    <property type="term" value="F:methyltransferase activity"/>
    <property type="evidence" value="ECO:0007669"/>
    <property type="project" value="UniProtKB-KW"/>
</dbReference>
<evidence type="ECO:0000256" key="1">
    <source>
        <dbReference type="ARBA" id="ARBA00022603"/>
    </source>
</evidence>
<accession>A0ABW6XQK8</accession>
<feature type="compositionally biased region" description="Low complexity" evidence="4">
    <location>
        <begin position="255"/>
        <end position="267"/>
    </location>
</feature>
<reference evidence="5 6" key="1">
    <citation type="submission" date="2024-10" db="EMBL/GenBank/DDBJ databases">
        <title>The Natural Products Discovery Center: Release of the First 8490 Sequenced Strains for Exploring Actinobacteria Biosynthetic Diversity.</title>
        <authorList>
            <person name="Kalkreuter E."/>
            <person name="Kautsar S.A."/>
            <person name="Yang D."/>
            <person name="Bader C.D."/>
            <person name="Teijaro C.N."/>
            <person name="Fluegel L."/>
            <person name="Davis C.M."/>
            <person name="Simpson J.R."/>
            <person name="Lauterbach L."/>
            <person name="Steele A.D."/>
            <person name="Gui C."/>
            <person name="Meng S."/>
            <person name="Li G."/>
            <person name="Viehrig K."/>
            <person name="Ye F."/>
            <person name="Su P."/>
            <person name="Kiefer A.F."/>
            <person name="Nichols A."/>
            <person name="Cepeda A.J."/>
            <person name="Yan W."/>
            <person name="Fan B."/>
            <person name="Jiang Y."/>
            <person name="Adhikari A."/>
            <person name="Zheng C.-J."/>
            <person name="Schuster L."/>
            <person name="Cowan T.M."/>
            <person name="Smanski M.J."/>
            <person name="Chevrette M.G."/>
            <person name="De Carvalho L.P.S."/>
            <person name="Shen B."/>
        </authorList>
    </citation>
    <scope>NUCLEOTIDE SEQUENCE [LARGE SCALE GENOMIC DNA]</scope>
    <source>
        <strain evidence="5 6">NPDC012605</strain>
    </source>
</reference>
<dbReference type="InterPro" id="IPR029063">
    <property type="entry name" value="SAM-dependent_MTases_sf"/>
</dbReference>
<proteinExistence type="predicted"/>
<keyword evidence="2" id="KW-0808">Transferase</keyword>
<dbReference type="Gene3D" id="3.40.50.150">
    <property type="entry name" value="Vaccinia Virus protein VP39"/>
    <property type="match status" value="1"/>
</dbReference>
<evidence type="ECO:0000313" key="5">
    <source>
        <dbReference type="EMBL" id="MFF5919763.1"/>
    </source>
</evidence>
<name>A0ABW6XQK8_9ACTN</name>
<evidence type="ECO:0000256" key="3">
    <source>
        <dbReference type="ARBA" id="ARBA00022691"/>
    </source>
</evidence>
<organism evidence="5 6">
    <name type="scientific">Streptomyces flavochromogenes</name>
    <dbReference type="NCBI Taxonomy" id="68199"/>
    <lineage>
        <taxon>Bacteria</taxon>
        <taxon>Bacillati</taxon>
        <taxon>Actinomycetota</taxon>
        <taxon>Actinomycetes</taxon>
        <taxon>Kitasatosporales</taxon>
        <taxon>Streptomycetaceae</taxon>
        <taxon>Streptomyces</taxon>
    </lineage>
</organism>
<keyword evidence="3" id="KW-0949">S-adenosyl-L-methionine</keyword>